<evidence type="ECO:0008006" key="3">
    <source>
        <dbReference type="Google" id="ProtNLM"/>
    </source>
</evidence>
<name>A0ABT7QMH3_9GAMM</name>
<protein>
    <recommendedName>
        <fullName evidence="3">Trimeric autotransporter adhesin YadA-like C-terminal membrane anchor domain-containing protein</fullName>
    </recommendedName>
</protein>
<accession>A0ABT7QMH3</accession>
<gene>
    <name evidence="1" type="ORF">NQX30_05915</name>
</gene>
<reference evidence="1" key="2">
    <citation type="journal article" date="2023" name="Microbiome">
        <title>Synthase-selected sorting approach identifies a beta-lactone synthase in a nudibranch symbiotic bacterium.</title>
        <authorList>
            <person name="Dzunkova M."/>
            <person name="La Clair J.J."/>
            <person name="Tyml T."/>
            <person name="Doud D."/>
            <person name="Schulz F."/>
            <person name="Piquer-Esteban S."/>
            <person name="Porcel Sanchis D."/>
            <person name="Osborn A."/>
            <person name="Robinson D."/>
            <person name="Louie K.B."/>
            <person name="Bowen B.P."/>
            <person name="Bowers R.M."/>
            <person name="Lee J."/>
            <person name="Arnau V."/>
            <person name="Diaz-Villanueva W."/>
            <person name="Stepanauskas R."/>
            <person name="Gosliner T."/>
            <person name="Date S.V."/>
            <person name="Northen T.R."/>
            <person name="Cheng J.F."/>
            <person name="Burkart M.D."/>
            <person name="Woyke T."/>
        </authorList>
    </citation>
    <scope>NUCLEOTIDE SEQUENCE</scope>
    <source>
        <strain evidence="1">Df01</strain>
    </source>
</reference>
<comment type="caution">
    <text evidence="1">The sequence shown here is derived from an EMBL/GenBank/DDBJ whole genome shotgun (WGS) entry which is preliminary data.</text>
</comment>
<organism evidence="1 2">
    <name type="scientific">Candidatus Doriopsillibacter californiensis</name>
    <dbReference type="NCBI Taxonomy" id="2970740"/>
    <lineage>
        <taxon>Bacteria</taxon>
        <taxon>Pseudomonadati</taxon>
        <taxon>Pseudomonadota</taxon>
        <taxon>Gammaproteobacteria</taxon>
        <taxon>Candidatus Tethybacterales</taxon>
        <taxon>Candidatus Persebacteraceae</taxon>
        <taxon>Candidatus Doriopsillibacter</taxon>
    </lineage>
</organism>
<dbReference type="EMBL" id="JANQAO010000003">
    <property type="protein sequence ID" value="MDM5147902.1"/>
    <property type="molecule type" value="Genomic_DNA"/>
</dbReference>
<sequence>MTYALGYAFSLRKNLFMGLGIEHTQAGVNKNTASSFVLRWEL</sequence>
<evidence type="ECO:0000313" key="1">
    <source>
        <dbReference type="EMBL" id="MDM5147902.1"/>
    </source>
</evidence>
<proteinExistence type="predicted"/>
<dbReference type="Proteomes" id="UP001168167">
    <property type="component" value="Unassembled WGS sequence"/>
</dbReference>
<reference evidence="1" key="1">
    <citation type="submission" date="2022-08" db="EMBL/GenBank/DDBJ databases">
        <authorList>
            <person name="Dzunkova M."/>
            <person name="La Clair J."/>
            <person name="Tyml T."/>
            <person name="Doud D."/>
            <person name="Schulz F."/>
            <person name="Piquer S."/>
            <person name="Porcel Sanchis D."/>
            <person name="Osborn A."/>
            <person name="Robinson D."/>
            <person name="Louie K.B."/>
            <person name="Bowen B.P."/>
            <person name="Bowers R."/>
            <person name="Lee J."/>
            <person name="Arnau Llombart V."/>
            <person name="Diaz Villanueva W."/>
            <person name="Gosliner T."/>
            <person name="Northen T."/>
            <person name="Cheng J.-F."/>
            <person name="Burkart M.D."/>
            <person name="Woyke T."/>
        </authorList>
    </citation>
    <scope>NUCLEOTIDE SEQUENCE</scope>
    <source>
        <strain evidence="1">Df01</strain>
    </source>
</reference>
<keyword evidence="2" id="KW-1185">Reference proteome</keyword>
<evidence type="ECO:0000313" key="2">
    <source>
        <dbReference type="Proteomes" id="UP001168167"/>
    </source>
</evidence>